<dbReference type="EMBL" id="JBBHLI010000009">
    <property type="protein sequence ID" value="MEK9502146.1"/>
    <property type="molecule type" value="Genomic_DNA"/>
</dbReference>
<feature type="transmembrane region" description="Helical" evidence="5">
    <location>
        <begin position="254"/>
        <end position="274"/>
    </location>
</feature>
<feature type="transmembrane region" description="Helical" evidence="5">
    <location>
        <begin position="220"/>
        <end position="242"/>
    </location>
</feature>
<evidence type="ECO:0000313" key="6">
    <source>
        <dbReference type="EMBL" id="MEK9502146.1"/>
    </source>
</evidence>
<feature type="transmembrane region" description="Helical" evidence="5">
    <location>
        <begin position="55"/>
        <end position="76"/>
    </location>
</feature>
<dbReference type="PANTHER" id="PTHR43483">
    <property type="entry name" value="MEMBRANE TRANSPORTER PROTEIN HI_0806-RELATED"/>
    <property type="match status" value="1"/>
</dbReference>
<dbReference type="Proteomes" id="UP001484239">
    <property type="component" value="Unassembled WGS sequence"/>
</dbReference>
<accession>A0ABU9ECA0</accession>
<feature type="transmembrane region" description="Helical" evidence="5">
    <location>
        <begin position="82"/>
        <end position="100"/>
    </location>
</feature>
<organism evidence="6 7">
    <name type="scientific">Gaopeijia maritima</name>
    <dbReference type="NCBI Taxonomy" id="3119007"/>
    <lineage>
        <taxon>Bacteria</taxon>
        <taxon>Pseudomonadati</taxon>
        <taxon>Gemmatimonadota</taxon>
        <taxon>Longimicrobiia</taxon>
        <taxon>Gaopeijiales</taxon>
        <taxon>Gaopeijiaceae</taxon>
        <taxon>Gaopeijia</taxon>
    </lineage>
</organism>
<evidence type="ECO:0000256" key="1">
    <source>
        <dbReference type="ARBA" id="ARBA00004141"/>
    </source>
</evidence>
<evidence type="ECO:0000256" key="2">
    <source>
        <dbReference type="ARBA" id="ARBA00022692"/>
    </source>
</evidence>
<comment type="caution">
    <text evidence="6">The sequence shown here is derived from an EMBL/GenBank/DDBJ whole genome shotgun (WGS) entry which is preliminary data.</text>
</comment>
<feature type="transmembrane region" description="Helical" evidence="5">
    <location>
        <begin position="150"/>
        <end position="180"/>
    </location>
</feature>
<evidence type="ECO:0000256" key="5">
    <source>
        <dbReference type="RuleBase" id="RU363041"/>
    </source>
</evidence>
<gene>
    <name evidence="6" type="ORF">WI372_14230</name>
</gene>
<dbReference type="Pfam" id="PF01925">
    <property type="entry name" value="TauE"/>
    <property type="match status" value="1"/>
</dbReference>
<keyword evidence="3 5" id="KW-1133">Transmembrane helix</keyword>
<keyword evidence="2 5" id="KW-0812">Transmembrane</keyword>
<dbReference type="RefSeq" id="WP_405276639.1">
    <property type="nucleotide sequence ID" value="NZ_CP144380.1"/>
</dbReference>
<name>A0ABU9ECA0_9BACT</name>
<reference evidence="6 7" key="1">
    <citation type="submission" date="2024-02" db="EMBL/GenBank/DDBJ databases">
        <title>A novel Gemmatimonadota bacterium.</title>
        <authorList>
            <person name="Du Z.-J."/>
            <person name="Ye Y.-Q."/>
        </authorList>
    </citation>
    <scope>NUCLEOTIDE SEQUENCE [LARGE SCALE GENOMIC DNA]</scope>
    <source>
        <strain evidence="6 7">DH-20</strain>
    </source>
</reference>
<feature type="transmembrane region" description="Helical" evidence="5">
    <location>
        <begin position="112"/>
        <end position="130"/>
    </location>
</feature>
<keyword evidence="7" id="KW-1185">Reference proteome</keyword>
<evidence type="ECO:0000256" key="3">
    <source>
        <dbReference type="ARBA" id="ARBA00022989"/>
    </source>
</evidence>
<dbReference type="PANTHER" id="PTHR43483:SF3">
    <property type="entry name" value="MEMBRANE TRANSPORTER PROTEIN HI_0806-RELATED"/>
    <property type="match status" value="1"/>
</dbReference>
<sequence length="277" mass="27727">MTPEALAASAAFGLLGGTLAGLFGIGGGAILVPFLYALMDGSWSGIALPAGASSVVAHATSVAVILPASLSALWGYQRTGGVPWPIVLRMGAAAALFAALASRLAPELPEAALRGGFTLFLVAAGLRMLLDRRSAASRAAEGERRGDALLLVGGAAAGALSSLLGVGGGMLAIPFLVYGVRIDVRSLAAASMGVVSAAALAGALGYGLARPSVPLPEGTVGYIFLPAALALAPGAVIGARIGVRLNRRLDADRLRRLFAMLLLLVAARLAWGVIATL</sequence>
<protein>
    <recommendedName>
        <fullName evidence="5">Probable membrane transporter protein</fullName>
    </recommendedName>
</protein>
<comment type="similarity">
    <text evidence="5">Belongs to the 4-toluene sulfonate uptake permease (TSUP) (TC 2.A.102) family.</text>
</comment>
<evidence type="ECO:0000256" key="4">
    <source>
        <dbReference type="ARBA" id="ARBA00023136"/>
    </source>
</evidence>
<keyword evidence="4 5" id="KW-0472">Membrane</keyword>
<evidence type="ECO:0000313" key="7">
    <source>
        <dbReference type="Proteomes" id="UP001484239"/>
    </source>
</evidence>
<comment type="subcellular location">
    <subcellularLocation>
        <location evidence="5">Cell membrane</location>
        <topology evidence="5">Multi-pass membrane protein</topology>
    </subcellularLocation>
    <subcellularLocation>
        <location evidence="1">Membrane</location>
        <topology evidence="1">Multi-pass membrane protein</topology>
    </subcellularLocation>
</comment>
<dbReference type="InterPro" id="IPR002781">
    <property type="entry name" value="TM_pro_TauE-like"/>
</dbReference>
<proteinExistence type="inferred from homology"/>
<keyword evidence="5" id="KW-1003">Cell membrane</keyword>
<feature type="transmembrane region" description="Helical" evidence="5">
    <location>
        <begin position="187"/>
        <end position="208"/>
    </location>
</feature>